<feature type="region of interest" description="Disordered" evidence="1">
    <location>
        <begin position="37"/>
        <end position="107"/>
    </location>
</feature>
<dbReference type="OMA" id="YDFAQIT"/>
<feature type="compositionally biased region" description="Acidic residues" evidence="1">
    <location>
        <begin position="52"/>
        <end position="68"/>
    </location>
</feature>
<dbReference type="HOGENOM" id="CLU_2212678_0_0_1"/>
<feature type="compositionally biased region" description="Low complexity" evidence="1">
    <location>
        <begin position="83"/>
        <end position="92"/>
    </location>
</feature>
<evidence type="ECO:0000313" key="3">
    <source>
        <dbReference type="Proteomes" id="UP000001292"/>
    </source>
</evidence>
<dbReference type="GO" id="GO:0007423">
    <property type="term" value="P:sensory organ development"/>
    <property type="evidence" value="ECO:0007669"/>
    <property type="project" value="EnsemblMetazoa"/>
</dbReference>
<proteinExistence type="predicted"/>
<accession>B4HUM9</accession>
<sequence length="107" mass="11967">MDNIVYDFAQITFQAKDNRSPTNSNFSWQLKKMALSDMEEMQDTSEPIAAPESDDNVSSESQDSDDVDSQLSRCEDNDDDSDCISGSSRRSSTFGARAGVARRRMPR</sequence>
<evidence type="ECO:0000256" key="1">
    <source>
        <dbReference type="SAM" id="MobiDB-lite"/>
    </source>
</evidence>
<gene>
    <name evidence="2" type="primary">Dsec\GM14743</name>
    <name evidence="2" type="ORF">Dsec_GM14743</name>
</gene>
<dbReference type="EMBL" id="CH480817">
    <property type="protein sequence ID" value="EDW50650.1"/>
    <property type="molecule type" value="Genomic_DNA"/>
</dbReference>
<dbReference type="Proteomes" id="UP000001292">
    <property type="component" value="Unassembled WGS sequence"/>
</dbReference>
<dbReference type="AlphaFoldDB" id="B4HUM9"/>
<dbReference type="KEGG" id="dse:6610957"/>
<evidence type="ECO:0000313" key="2">
    <source>
        <dbReference type="EMBL" id="EDW50650.1"/>
    </source>
</evidence>
<dbReference type="GO" id="GO:0005737">
    <property type="term" value="C:cytoplasm"/>
    <property type="evidence" value="ECO:0007669"/>
    <property type="project" value="EnsemblMetazoa"/>
</dbReference>
<dbReference type="GO" id="GO:0005634">
    <property type="term" value="C:nucleus"/>
    <property type="evidence" value="ECO:0007669"/>
    <property type="project" value="EnsemblMetazoa"/>
</dbReference>
<organism evidence="3">
    <name type="scientific">Drosophila sechellia</name>
    <name type="common">Fruit fly</name>
    <dbReference type="NCBI Taxonomy" id="7238"/>
    <lineage>
        <taxon>Eukaryota</taxon>
        <taxon>Metazoa</taxon>
        <taxon>Ecdysozoa</taxon>
        <taxon>Arthropoda</taxon>
        <taxon>Hexapoda</taxon>
        <taxon>Insecta</taxon>
        <taxon>Pterygota</taxon>
        <taxon>Neoptera</taxon>
        <taxon>Endopterygota</taxon>
        <taxon>Diptera</taxon>
        <taxon>Brachycera</taxon>
        <taxon>Muscomorpha</taxon>
        <taxon>Ephydroidea</taxon>
        <taxon>Drosophilidae</taxon>
        <taxon>Drosophila</taxon>
        <taxon>Sophophora</taxon>
    </lineage>
</organism>
<name>B4HUM9_DROSE</name>
<keyword evidence="3" id="KW-1185">Reference proteome</keyword>
<reference evidence="2 3" key="1">
    <citation type="journal article" date="2007" name="Nature">
        <title>Evolution of genes and genomes on the Drosophila phylogeny.</title>
        <authorList>
            <consortium name="Drosophila 12 Genomes Consortium"/>
            <person name="Clark A.G."/>
            <person name="Eisen M.B."/>
            <person name="Smith D.R."/>
            <person name="Bergman C.M."/>
            <person name="Oliver B."/>
            <person name="Markow T.A."/>
            <person name="Kaufman T.C."/>
            <person name="Kellis M."/>
            <person name="Gelbart W."/>
            <person name="Iyer V.N."/>
            <person name="Pollard D.A."/>
            <person name="Sackton T.B."/>
            <person name="Larracuente A.M."/>
            <person name="Singh N.D."/>
            <person name="Abad J.P."/>
            <person name="Abt D.N."/>
            <person name="Adryan B."/>
            <person name="Aguade M."/>
            <person name="Akashi H."/>
            <person name="Anderson W.W."/>
            <person name="Aquadro C.F."/>
            <person name="Ardell D.H."/>
            <person name="Arguello R."/>
            <person name="Artieri C.G."/>
            <person name="Barbash D.A."/>
            <person name="Barker D."/>
            <person name="Barsanti P."/>
            <person name="Batterham P."/>
            <person name="Batzoglou S."/>
            <person name="Begun D."/>
            <person name="Bhutkar A."/>
            <person name="Blanco E."/>
            <person name="Bosak S.A."/>
            <person name="Bradley R.K."/>
            <person name="Brand A.D."/>
            <person name="Brent M.R."/>
            <person name="Brooks A.N."/>
            <person name="Brown R.H."/>
            <person name="Butlin R.K."/>
            <person name="Caggese C."/>
            <person name="Calvi B.R."/>
            <person name="Bernardo de Carvalho A."/>
            <person name="Caspi A."/>
            <person name="Castrezana S."/>
            <person name="Celniker S.E."/>
            <person name="Chang J.L."/>
            <person name="Chapple C."/>
            <person name="Chatterji S."/>
            <person name="Chinwalla A."/>
            <person name="Civetta A."/>
            <person name="Clifton S.W."/>
            <person name="Comeron J.M."/>
            <person name="Costello J.C."/>
            <person name="Coyne J.A."/>
            <person name="Daub J."/>
            <person name="David R.G."/>
            <person name="Delcher A.L."/>
            <person name="Delehaunty K."/>
            <person name="Do C.B."/>
            <person name="Ebling H."/>
            <person name="Edwards K."/>
            <person name="Eickbush T."/>
            <person name="Evans J.D."/>
            <person name="Filipski A."/>
            <person name="Findeiss S."/>
            <person name="Freyhult E."/>
            <person name="Fulton L."/>
            <person name="Fulton R."/>
            <person name="Garcia A.C."/>
            <person name="Gardiner A."/>
            <person name="Garfield D.A."/>
            <person name="Garvin B.E."/>
            <person name="Gibson G."/>
            <person name="Gilbert D."/>
            <person name="Gnerre S."/>
            <person name="Godfrey J."/>
            <person name="Good R."/>
            <person name="Gotea V."/>
            <person name="Gravely B."/>
            <person name="Greenberg A.J."/>
            <person name="Griffiths-Jones S."/>
            <person name="Gross S."/>
            <person name="Guigo R."/>
            <person name="Gustafson E.A."/>
            <person name="Haerty W."/>
            <person name="Hahn M.W."/>
            <person name="Halligan D.L."/>
            <person name="Halpern A.L."/>
            <person name="Halter G.M."/>
            <person name="Han M.V."/>
            <person name="Heger A."/>
            <person name="Hillier L."/>
            <person name="Hinrichs A.S."/>
            <person name="Holmes I."/>
            <person name="Hoskins R.A."/>
            <person name="Hubisz M.J."/>
            <person name="Hultmark D."/>
            <person name="Huntley M.A."/>
            <person name="Jaffe D.B."/>
            <person name="Jagadeeshan S."/>
            <person name="Jeck W.R."/>
            <person name="Johnson J."/>
            <person name="Jones C.D."/>
            <person name="Jordan W.C."/>
            <person name="Karpen G.H."/>
            <person name="Kataoka E."/>
            <person name="Keightley P.D."/>
            <person name="Kheradpour P."/>
            <person name="Kirkness E.F."/>
            <person name="Koerich L.B."/>
            <person name="Kristiansen K."/>
            <person name="Kudrna D."/>
            <person name="Kulathinal R.J."/>
            <person name="Kumar S."/>
            <person name="Kwok R."/>
            <person name="Lander E."/>
            <person name="Langley C.H."/>
            <person name="Lapoint R."/>
            <person name="Lazzaro B.P."/>
            <person name="Lee S.J."/>
            <person name="Levesque L."/>
            <person name="Li R."/>
            <person name="Lin C.F."/>
            <person name="Lin M.F."/>
            <person name="Lindblad-Toh K."/>
            <person name="Llopart A."/>
            <person name="Long M."/>
            <person name="Low L."/>
            <person name="Lozovsky E."/>
            <person name="Lu J."/>
            <person name="Luo M."/>
            <person name="Machado C.A."/>
            <person name="Makalowski W."/>
            <person name="Marzo M."/>
            <person name="Matsuda M."/>
            <person name="Matzkin L."/>
            <person name="McAllister B."/>
            <person name="McBride C.S."/>
            <person name="McKernan B."/>
            <person name="McKernan K."/>
            <person name="Mendez-Lago M."/>
            <person name="Minx P."/>
            <person name="Mollenhauer M.U."/>
            <person name="Montooth K."/>
            <person name="Mount S.M."/>
            <person name="Mu X."/>
            <person name="Myers E."/>
            <person name="Negre B."/>
            <person name="Newfeld S."/>
            <person name="Nielsen R."/>
            <person name="Noor M.A."/>
            <person name="O'Grady P."/>
            <person name="Pachter L."/>
            <person name="Papaceit M."/>
            <person name="Parisi M.J."/>
            <person name="Parisi M."/>
            <person name="Parts L."/>
            <person name="Pedersen J.S."/>
            <person name="Pesole G."/>
            <person name="Phillippy A.M."/>
            <person name="Ponting C.P."/>
            <person name="Pop M."/>
            <person name="Porcelli D."/>
            <person name="Powell J.R."/>
            <person name="Prohaska S."/>
            <person name="Pruitt K."/>
            <person name="Puig M."/>
            <person name="Quesneville H."/>
            <person name="Ram K.R."/>
            <person name="Rand D."/>
            <person name="Rasmussen M.D."/>
            <person name="Reed L.K."/>
            <person name="Reenan R."/>
            <person name="Reily A."/>
            <person name="Remington K.A."/>
            <person name="Rieger T.T."/>
            <person name="Ritchie M.G."/>
            <person name="Robin C."/>
            <person name="Rogers Y.H."/>
            <person name="Rohde C."/>
            <person name="Rozas J."/>
            <person name="Rubenfield M.J."/>
            <person name="Ruiz A."/>
            <person name="Russo S."/>
            <person name="Salzberg S.L."/>
            <person name="Sanchez-Gracia A."/>
            <person name="Saranga D.J."/>
            <person name="Sato H."/>
            <person name="Schaeffer S.W."/>
            <person name="Schatz M.C."/>
            <person name="Schlenke T."/>
            <person name="Schwartz R."/>
            <person name="Segarra C."/>
            <person name="Singh R.S."/>
            <person name="Sirot L."/>
            <person name="Sirota M."/>
            <person name="Sisneros N.B."/>
            <person name="Smith C.D."/>
            <person name="Smith T.F."/>
            <person name="Spieth J."/>
            <person name="Stage D.E."/>
            <person name="Stark A."/>
            <person name="Stephan W."/>
            <person name="Strausberg R.L."/>
            <person name="Strempel S."/>
            <person name="Sturgill D."/>
            <person name="Sutton G."/>
            <person name="Sutton G.G."/>
            <person name="Tao W."/>
            <person name="Teichmann S."/>
            <person name="Tobari Y.N."/>
            <person name="Tomimura Y."/>
            <person name="Tsolas J.M."/>
            <person name="Valente V.L."/>
            <person name="Venter E."/>
            <person name="Venter J.C."/>
            <person name="Vicario S."/>
            <person name="Vieira F.G."/>
            <person name="Vilella A.J."/>
            <person name="Villasante A."/>
            <person name="Walenz B."/>
            <person name="Wang J."/>
            <person name="Wasserman M."/>
            <person name="Watts T."/>
            <person name="Wilson D."/>
            <person name="Wilson R.K."/>
            <person name="Wing R.A."/>
            <person name="Wolfner M.F."/>
            <person name="Wong A."/>
            <person name="Wong G.K."/>
            <person name="Wu C.I."/>
            <person name="Wu G."/>
            <person name="Yamamoto D."/>
            <person name="Yang H.P."/>
            <person name="Yang S.P."/>
            <person name="Yorke J.A."/>
            <person name="Yoshida K."/>
            <person name="Zdobnov E."/>
            <person name="Zhang P."/>
            <person name="Zhang Y."/>
            <person name="Zimin A.V."/>
            <person name="Baldwin J."/>
            <person name="Abdouelleil A."/>
            <person name="Abdulkadir J."/>
            <person name="Abebe A."/>
            <person name="Abera B."/>
            <person name="Abreu J."/>
            <person name="Acer S.C."/>
            <person name="Aftuck L."/>
            <person name="Alexander A."/>
            <person name="An P."/>
            <person name="Anderson E."/>
            <person name="Anderson S."/>
            <person name="Arachi H."/>
            <person name="Azer M."/>
            <person name="Bachantsang P."/>
            <person name="Barry A."/>
            <person name="Bayul T."/>
            <person name="Berlin A."/>
            <person name="Bessette D."/>
            <person name="Bloom T."/>
            <person name="Blye J."/>
            <person name="Boguslavskiy L."/>
            <person name="Bonnet C."/>
            <person name="Boukhgalter B."/>
            <person name="Bourzgui I."/>
            <person name="Brown A."/>
            <person name="Cahill P."/>
            <person name="Channer S."/>
            <person name="Cheshatsang Y."/>
            <person name="Chuda L."/>
            <person name="Citroen M."/>
            <person name="Collymore A."/>
            <person name="Cooke P."/>
            <person name="Costello M."/>
            <person name="D'Aco K."/>
            <person name="Daza R."/>
            <person name="De Haan G."/>
            <person name="DeGray S."/>
            <person name="DeMaso C."/>
            <person name="Dhargay N."/>
            <person name="Dooley K."/>
            <person name="Dooley E."/>
            <person name="Doricent M."/>
            <person name="Dorje P."/>
            <person name="Dorjee K."/>
            <person name="Dupes A."/>
            <person name="Elong R."/>
            <person name="Falk J."/>
            <person name="Farina A."/>
            <person name="Faro S."/>
            <person name="Ferguson D."/>
            <person name="Fisher S."/>
            <person name="Foley C.D."/>
            <person name="Franke A."/>
            <person name="Friedrich D."/>
            <person name="Gadbois L."/>
            <person name="Gearin G."/>
            <person name="Gearin C.R."/>
            <person name="Giannoukos G."/>
            <person name="Goode T."/>
            <person name="Graham J."/>
            <person name="Grandbois E."/>
            <person name="Grewal S."/>
            <person name="Gyaltsen K."/>
            <person name="Hafez N."/>
            <person name="Hagos B."/>
            <person name="Hall J."/>
            <person name="Henson C."/>
            <person name="Hollinger A."/>
            <person name="Honan T."/>
            <person name="Huard M.D."/>
            <person name="Hughes L."/>
            <person name="Hurhula B."/>
            <person name="Husby M.E."/>
            <person name="Kamat A."/>
            <person name="Kanga B."/>
            <person name="Kashin S."/>
            <person name="Khazanovich D."/>
            <person name="Kisner P."/>
            <person name="Lance K."/>
            <person name="Lara M."/>
            <person name="Lee W."/>
            <person name="Lennon N."/>
            <person name="Letendre F."/>
            <person name="LeVine R."/>
            <person name="Lipovsky A."/>
            <person name="Liu X."/>
            <person name="Liu J."/>
            <person name="Liu S."/>
            <person name="Lokyitsang T."/>
            <person name="Lokyitsang Y."/>
            <person name="Lubonja R."/>
            <person name="Lui A."/>
            <person name="MacDonald P."/>
            <person name="Magnisalis V."/>
            <person name="Maru K."/>
            <person name="Matthews C."/>
            <person name="McCusker W."/>
            <person name="McDonough S."/>
            <person name="Mehta T."/>
            <person name="Meldrim J."/>
            <person name="Meneus L."/>
            <person name="Mihai O."/>
            <person name="Mihalev A."/>
            <person name="Mihova T."/>
            <person name="Mittelman R."/>
            <person name="Mlenga V."/>
            <person name="Montmayeur A."/>
            <person name="Mulrain L."/>
            <person name="Navidi A."/>
            <person name="Naylor J."/>
            <person name="Negash T."/>
            <person name="Nguyen T."/>
            <person name="Nguyen N."/>
            <person name="Nicol R."/>
            <person name="Norbu C."/>
            <person name="Norbu N."/>
            <person name="Novod N."/>
            <person name="O'Neill B."/>
            <person name="Osman S."/>
            <person name="Markiewicz E."/>
            <person name="Oyono O.L."/>
            <person name="Patti C."/>
            <person name="Phunkhang P."/>
            <person name="Pierre F."/>
            <person name="Priest M."/>
            <person name="Raghuraman S."/>
            <person name="Rege F."/>
            <person name="Reyes R."/>
            <person name="Rise C."/>
            <person name="Rogov P."/>
            <person name="Ross K."/>
            <person name="Ryan E."/>
            <person name="Settipalli S."/>
            <person name="Shea T."/>
            <person name="Sherpa N."/>
            <person name="Shi L."/>
            <person name="Shih D."/>
            <person name="Sparrow T."/>
            <person name="Spaulding J."/>
            <person name="Stalker J."/>
            <person name="Stange-Thomann N."/>
            <person name="Stavropoulos S."/>
            <person name="Stone C."/>
            <person name="Strader C."/>
            <person name="Tesfaye S."/>
            <person name="Thomson T."/>
            <person name="Thoulutsang Y."/>
            <person name="Thoulutsang D."/>
            <person name="Topham K."/>
            <person name="Topping I."/>
            <person name="Tsamla T."/>
            <person name="Vassiliev H."/>
            <person name="Vo A."/>
            <person name="Wangchuk T."/>
            <person name="Wangdi T."/>
            <person name="Weiand M."/>
            <person name="Wilkinson J."/>
            <person name="Wilson A."/>
            <person name="Yadav S."/>
            <person name="Young G."/>
            <person name="Yu Q."/>
            <person name="Zembek L."/>
            <person name="Zhong D."/>
            <person name="Zimmer A."/>
            <person name="Zwirko Z."/>
            <person name="Jaffe D.B."/>
            <person name="Alvarez P."/>
            <person name="Brockman W."/>
            <person name="Butler J."/>
            <person name="Chin C."/>
            <person name="Gnerre S."/>
            <person name="Grabherr M."/>
            <person name="Kleber M."/>
            <person name="Mauceli E."/>
            <person name="MacCallum I."/>
        </authorList>
    </citation>
    <scope>NUCLEOTIDE SEQUENCE [LARGE SCALE GENOMIC DNA]</scope>
    <source>
        <strain evidence="3">Rob3c / Tucson 14021-0248.25</strain>
    </source>
</reference>
<dbReference type="PhylomeDB" id="B4HUM9"/>
<protein>
    <submittedName>
        <fullName evidence="2">GM14743</fullName>
    </submittedName>
</protein>